<sequence length="152" mass="17201">MTRLLHIFVIDDNISDLMLAEEVFVSFNDQVRVTTYQSGKAALEAMRPPDAILPDVLLLDINMPQMSGFDVLKAMKADHRLRLIPVVMLTTSVAPQDVSQAYSLFASSYVVKSVDFAEFIMQVESFVRFWTTNRLLNWPTPIEVTSSVRLSD</sequence>
<dbReference type="SMART" id="SM00448">
    <property type="entry name" value="REC"/>
    <property type="match status" value="1"/>
</dbReference>
<feature type="modified residue" description="4-aspartylphosphate" evidence="1">
    <location>
        <position position="60"/>
    </location>
</feature>
<keyword evidence="1" id="KW-0597">Phosphoprotein</keyword>
<accession>A0ABV6AYA4</accession>
<evidence type="ECO:0000313" key="4">
    <source>
        <dbReference type="Proteomes" id="UP001589733"/>
    </source>
</evidence>
<keyword evidence="4" id="KW-1185">Reference proteome</keyword>
<dbReference type="PANTHER" id="PTHR44520">
    <property type="entry name" value="RESPONSE REGULATOR RCP1-RELATED"/>
    <property type="match status" value="1"/>
</dbReference>
<dbReference type="EMBL" id="JBHLYR010000013">
    <property type="protein sequence ID" value="MFB9991206.1"/>
    <property type="molecule type" value="Genomic_DNA"/>
</dbReference>
<evidence type="ECO:0000256" key="1">
    <source>
        <dbReference type="PROSITE-ProRule" id="PRU00169"/>
    </source>
</evidence>
<dbReference type="PANTHER" id="PTHR44520:SF2">
    <property type="entry name" value="RESPONSE REGULATOR RCP1"/>
    <property type="match status" value="1"/>
</dbReference>
<organism evidence="3 4">
    <name type="scientific">Deinococcus oregonensis</name>
    <dbReference type="NCBI Taxonomy" id="1805970"/>
    <lineage>
        <taxon>Bacteria</taxon>
        <taxon>Thermotogati</taxon>
        <taxon>Deinococcota</taxon>
        <taxon>Deinococci</taxon>
        <taxon>Deinococcales</taxon>
        <taxon>Deinococcaceae</taxon>
        <taxon>Deinococcus</taxon>
    </lineage>
</organism>
<protein>
    <submittedName>
        <fullName evidence="3">Response regulator</fullName>
    </submittedName>
</protein>
<dbReference type="PROSITE" id="PS50110">
    <property type="entry name" value="RESPONSE_REGULATORY"/>
    <property type="match status" value="1"/>
</dbReference>
<dbReference type="RefSeq" id="WP_380005902.1">
    <property type="nucleotide sequence ID" value="NZ_JBHLYR010000013.1"/>
</dbReference>
<proteinExistence type="predicted"/>
<dbReference type="Pfam" id="PF00072">
    <property type="entry name" value="Response_reg"/>
    <property type="match status" value="1"/>
</dbReference>
<evidence type="ECO:0000313" key="3">
    <source>
        <dbReference type="EMBL" id="MFB9991206.1"/>
    </source>
</evidence>
<reference evidence="3 4" key="1">
    <citation type="submission" date="2024-09" db="EMBL/GenBank/DDBJ databases">
        <authorList>
            <person name="Sun Q."/>
            <person name="Mori K."/>
        </authorList>
    </citation>
    <scope>NUCLEOTIDE SEQUENCE [LARGE SCALE GENOMIC DNA]</scope>
    <source>
        <strain evidence="3 4">JCM 13503</strain>
    </source>
</reference>
<dbReference type="InterPro" id="IPR052893">
    <property type="entry name" value="TCS_response_regulator"/>
</dbReference>
<gene>
    <name evidence="3" type="ORF">ACFFLM_04315</name>
</gene>
<evidence type="ECO:0000259" key="2">
    <source>
        <dbReference type="PROSITE" id="PS50110"/>
    </source>
</evidence>
<feature type="domain" description="Response regulatory" evidence="2">
    <location>
        <begin position="6"/>
        <end position="127"/>
    </location>
</feature>
<name>A0ABV6AYA4_9DEIO</name>
<comment type="caution">
    <text evidence="3">The sequence shown here is derived from an EMBL/GenBank/DDBJ whole genome shotgun (WGS) entry which is preliminary data.</text>
</comment>
<dbReference type="CDD" id="cd17557">
    <property type="entry name" value="REC_Rcp-like"/>
    <property type="match status" value="1"/>
</dbReference>
<dbReference type="InterPro" id="IPR011006">
    <property type="entry name" value="CheY-like_superfamily"/>
</dbReference>
<dbReference type="SUPFAM" id="SSF52172">
    <property type="entry name" value="CheY-like"/>
    <property type="match status" value="1"/>
</dbReference>
<dbReference type="Gene3D" id="3.40.50.2300">
    <property type="match status" value="1"/>
</dbReference>
<dbReference type="InterPro" id="IPR001789">
    <property type="entry name" value="Sig_transdc_resp-reg_receiver"/>
</dbReference>
<dbReference type="Proteomes" id="UP001589733">
    <property type="component" value="Unassembled WGS sequence"/>
</dbReference>